<dbReference type="RefSeq" id="WP_380905312.1">
    <property type="nucleotide sequence ID" value="NZ_JBHUEG010000006.1"/>
</dbReference>
<dbReference type="EMBL" id="JBHULR010000007">
    <property type="protein sequence ID" value="MFD2548994.1"/>
    <property type="molecule type" value="Genomic_DNA"/>
</dbReference>
<accession>A0ABW5KL68</accession>
<organism evidence="1 2">
    <name type="scientific">Sphingobacterium suaedae</name>
    <dbReference type="NCBI Taxonomy" id="1686402"/>
    <lineage>
        <taxon>Bacteria</taxon>
        <taxon>Pseudomonadati</taxon>
        <taxon>Bacteroidota</taxon>
        <taxon>Sphingobacteriia</taxon>
        <taxon>Sphingobacteriales</taxon>
        <taxon>Sphingobacteriaceae</taxon>
        <taxon>Sphingobacterium</taxon>
    </lineage>
</organism>
<sequence length="553" mass="65725">MLKIFQVIKDKKIEIFPFNNIYTVFELGKYELLYTSDYIISNSVFIEDIPIDVNKISRNGNQILLSEFRYFEDYFGYASLNFNNQIFLFNIKIEKLKLSEIEDIFIYLWKKEDKLFNIFFSKSTYELDFKSKGIELGQTSKLISFIETFISIFDKLYFSFESLPHSVLRKLHKKTKYDSHKVTVDTVDWMLSNLDEIYFDDFLKGHYNSVKINNRYGLIDNIKTTENINSFNTYENQIVLGAFTLILRKLNKLKTEISSNINIQPSKEDKYADFRDLKRIPFIKLFENSTSLEKKVNKLYNKYQKLFKNVNPRIEKPILTTVFAQKLHYKKAFSLIKNLNDYKFDLFGSFKLLNISKLSKLYEVYNLYIILDSIKQKLRLDMFKVSALSNRNDEIIEKIAFENNEYSIKLWYELKYYGTSRKEQEIEVRRIDTREGGHYNPDFVLEIVNKIELKKKYYILDAKYSKFQTVKNNYLPDLIGKYILNTGINGYVSMKVTSLSLIIPNEYGQKIIESDYFEPTIAIIASKPNFEDELRYFINNLLEKDLSENLILK</sequence>
<keyword evidence="2" id="KW-1185">Reference proteome</keyword>
<proteinExistence type="predicted"/>
<name>A0ABW5KL68_9SPHI</name>
<comment type="caution">
    <text evidence="1">The sequence shown here is derived from an EMBL/GenBank/DDBJ whole genome shotgun (WGS) entry which is preliminary data.</text>
</comment>
<protein>
    <recommendedName>
        <fullName evidence="3">DUF2357 domain-containing protein</fullName>
    </recommendedName>
</protein>
<evidence type="ECO:0008006" key="3">
    <source>
        <dbReference type="Google" id="ProtNLM"/>
    </source>
</evidence>
<evidence type="ECO:0000313" key="1">
    <source>
        <dbReference type="EMBL" id="MFD2548994.1"/>
    </source>
</evidence>
<evidence type="ECO:0000313" key="2">
    <source>
        <dbReference type="Proteomes" id="UP001597545"/>
    </source>
</evidence>
<gene>
    <name evidence="1" type="ORF">ACFSR5_15190</name>
</gene>
<reference evidence="2" key="1">
    <citation type="journal article" date="2019" name="Int. J. Syst. Evol. Microbiol.">
        <title>The Global Catalogue of Microorganisms (GCM) 10K type strain sequencing project: providing services to taxonomists for standard genome sequencing and annotation.</title>
        <authorList>
            <consortium name="The Broad Institute Genomics Platform"/>
            <consortium name="The Broad Institute Genome Sequencing Center for Infectious Disease"/>
            <person name="Wu L."/>
            <person name="Ma J."/>
        </authorList>
    </citation>
    <scope>NUCLEOTIDE SEQUENCE [LARGE SCALE GENOMIC DNA]</scope>
    <source>
        <strain evidence="2">KCTC 42662</strain>
    </source>
</reference>
<dbReference type="Proteomes" id="UP001597545">
    <property type="component" value="Unassembled WGS sequence"/>
</dbReference>